<dbReference type="EMBL" id="FQZK01000069">
    <property type="protein sequence ID" value="SHL01451.1"/>
    <property type="molecule type" value="Genomic_DNA"/>
</dbReference>
<dbReference type="InterPro" id="IPR010610">
    <property type="entry name" value="EryCIII-like_C"/>
</dbReference>
<keyword evidence="1" id="KW-0808">Transferase</keyword>
<dbReference type="STRING" id="758803.SAMN05421803_1691"/>
<feature type="domain" description="Erythromycin biosynthesis protein CIII-like C-terminal" evidence="2">
    <location>
        <begin position="70"/>
        <end position="218"/>
    </location>
</feature>
<sequence>HFTVDPLPEVLGLGAVAGVERVPVRYVPYNGAAVVPEWVHRGPDGRPVRLCVDLGAHPERMGGFAVPVDEVVAAMGRVDAEVLVRLPARSVSGLTELPGNVRLVEPGELPLHVLLPECEALIGHGAPDAVMTAVAAGIPQGFLPQKYYLDAPLLAERLVALGAGVRGDETAPSDGDALVAMAEALLGDAGLREGAAAARALVEAEPTPVALVAEIEALVEKHRTAAP</sequence>
<feature type="domain" description="Erythromycin biosynthesis protein CIII-like N-terminal" evidence="3">
    <location>
        <begin position="2"/>
        <end position="55"/>
    </location>
</feature>
<evidence type="ECO:0000259" key="3">
    <source>
        <dbReference type="Pfam" id="PF21036"/>
    </source>
</evidence>
<dbReference type="Gene3D" id="3.40.50.2000">
    <property type="entry name" value="Glycogen Phosphorylase B"/>
    <property type="match status" value="2"/>
</dbReference>
<evidence type="ECO:0000313" key="5">
    <source>
        <dbReference type="Proteomes" id="UP000184452"/>
    </source>
</evidence>
<dbReference type="OrthoDB" id="5488434at2"/>
<accession>A0A1M6X695</accession>
<dbReference type="Pfam" id="PF21036">
    <property type="entry name" value="EryCIII-like_N"/>
    <property type="match status" value="1"/>
</dbReference>
<dbReference type="InterPro" id="IPR048284">
    <property type="entry name" value="EryCIII-like_N"/>
</dbReference>
<evidence type="ECO:0000313" key="4">
    <source>
        <dbReference type="EMBL" id="SHL01451.1"/>
    </source>
</evidence>
<name>A0A1M6X695_9ACTN</name>
<dbReference type="Pfam" id="PF06722">
    <property type="entry name" value="EryCIII-like_C"/>
    <property type="match status" value="1"/>
</dbReference>
<reference evidence="4 5" key="1">
    <citation type="submission" date="2016-11" db="EMBL/GenBank/DDBJ databases">
        <authorList>
            <person name="Jaros S."/>
            <person name="Januszkiewicz K."/>
            <person name="Wedrychowicz H."/>
        </authorList>
    </citation>
    <scope>NUCLEOTIDE SEQUENCE [LARGE SCALE GENOMIC DNA]</scope>
    <source>
        <strain evidence="4 5">CGMCC 4.5723</strain>
    </source>
</reference>
<dbReference type="GO" id="GO:0016757">
    <property type="term" value="F:glycosyltransferase activity"/>
    <property type="evidence" value="ECO:0007669"/>
    <property type="project" value="UniProtKB-ARBA"/>
</dbReference>
<dbReference type="Proteomes" id="UP000184452">
    <property type="component" value="Unassembled WGS sequence"/>
</dbReference>
<evidence type="ECO:0000259" key="2">
    <source>
        <dbReference type="Pfam" id="PF06722"/>
    </source>
</evidence>
<dbReference type="RefSeq" id="WP_143173574.1">
    <property type="nucleotide sequence ID" value="NZ_FQZK01000069.1"/>
</dbReference>
<gene>
    <name evidence="4" type="ORF">SAMN05421803_1691</name>
</gene>
<protein>
    <submittedName>
        <fullName evidence="4">Uncharacterized protein</fullName>
    </submittedName>
</protein>
<feature type="non-terminal residue" evidence="4">
    <location>
        <position position="1"/>
    </location>
</feature>
<organism evidence="4 5">
    <name type="scientific">Nocardiopsis flavescens</name>
    <dbReference type="NCBI Taxonomy" id="758803"/>
    <lineage>
        <taxon>Bacteria</taxon>
        <taxon>Bacillati</taxon>
        <taxon>Actinomycetota</taxon>
        <taxon>Actinomycetes</taxon>
        <taxon>Streptosporangiales</taxon>
        <taxon>Nocardiopsidaceae</taxon>
        <taxon>Nocardiopsis</taxon>
    </lineage>
</organism>
<dbReference type="AlphaFoldDB" id="A0A1M6X695"/>
<proteinExistence type="predicted"/>
<keyword evidence="5" id="KW-1185">Reference proteome</keyword>
<dbReference type="SUPFAM" id="SSF53756">
    <property type="entry name" value="UDP-Glycosyltransferase/glycogen phosphorylase"/>
    <property type="match status" value="1"/>
</dbReference>
<evidence type="ECO:0000256" key="1">
    <source>
        <dbReference type="ARBA" id="ARBA00022679"/>
    </source>
</evidence>